<sequence length="299" mass="32850">MYQLNTAWLENRQAKPLAYSGLLLVASGIIHLGIYCCCGGPWEGEVSWRKPILFGISAGLTSISMGWVWSSLSQHKYDFFLSSTAALALLIEVGLIDLQQWRGVPSHFNRSTTLDSIIYNAMGLLILWVTGVILMLTIRSFTEPPSQPLPMMIATQYGLIYLAISCLIGIVININGDIRMQHGLPPAQYGDAGVPKFPHGVVIHALQWLPLLAWGAAKAHFSNTTQRRLILLASRASGLLLIYATFVTLLGRARFDAPPQIAVIFYIAATTLLCINAIIVIGLIRRVLPTLQPPQSMDQ</sequence>
<gene>
    <name evidence="2" type="ORF">METZ01_LOCUS320408</name>
</gene>
<keyword evidence="1" id="KW-0472">Membrane</keyword>
<reference evidence="2" key="1">
    <citation type="submission" date="2018-05" db="EMBL/GenBank/DDBJ databases">
        <authorList>
            <person name="Lanie J.A."/>
            <person name="Ng W.-L."/>
            <person name="Kazmierczak K.M."/>
            <person name="Andrzejewski T.M."/>
            <person name="Davidsen T.M."/>
            <person name="Wayne K.J."/>
            <person name="Tettelin H."/>
            <person name="Glass J.I."/>
            <person name="Rusch D."/>
            <person name="Podicherti R."/>
            <person name="Tsui H.-C.T."/>
            <person name="Winkler M.E."/>
        </authorList>
    </citation>
    <scope>NUCLEOTIDE SEQUENCE</scope>
</reference>
<name>A0A382P2C3_9ZZZZ</name>
<protein>
    <submittedName>
        <fullName evidence="2">Uncharacterized protein</fullName>
    </submittedName>
</protein>
<feature type="transmembrane region" description="Helical" evidence="1">
    <location>
        <begin position="159"/>
        <end position="176"/>
    </location>
</feature>
<feature type="transmembrane region" description="Helical" evidence="1">
    <location>
        <begin position="48"/>
        <end position="70"/>
    </location>
</feature>
<keyword evidence="1" id="KW-1133">Transmembrane helix</keyword>
<feature type="transmembrane region" description="Helical" evidence="1">
    <location>
        <begin position="116"/>
        <end position="138"/>
    </location>
</feature>
<organism evidence="2">
    <name type="scientific">marine metagenome</name>
    <dbReference type="NCBI Taxonomy" id="408172"/>
    <lineage>
        <taxon>unclassified sequences</taxon>
        <taxon>metagenomes</taxon>
        <taxon>ecological metagenomes</taxon>
    </lineage>
</organism>
<feature type="transmembrane region" description="Helical" evidence="1">
    <location>
        <begin position="77"/>
        <end position="96"/>
    </location>
</feature>
<evidence type="ECO:0000313" key="2">
    <source>
        <dbReference type="EMBL" id="SVC67554.1"/>
    </source>
</evidence>
<feature type="transmembrane region" description="Helical" evidence="1">
    <location>
        <begin position="21"/>
        <end position="42"/>
    </location>
</feature>
<dbReference type="AlphaFoldDB" id="A0A382P2C3"/>
<dbReference type="EMBL" id="UINC01104426">
    <property type="protein sequence ID" value="SVC67554.1"/>
    <property type="molecule type" value="Genomic_DNA"/>
</dbReference>
<feature type="transmembrane region" description="Helical" evidence="1">
    <location>
        <begin position="263"/>
        <end position="284"/>
    </location>
</feature>
<evidence type="ECO:0000256" key="1">
    <source>
        <dbReference type="SAM" id="Phobius"/>
    </source>
</evidence>
<feature type="transmembrane region" description="Helical" evidence="1">
    <location>
        <begin position="229"/>
        <end position="251"/>
    </location>
</feature>
<accession>A0A382P2C3</accession>
<keyword evidence="1" id="KW-0812">Transmembrane</keyword>
<proteinExistence type="predicted"/>